<accession>A0A0R1F4W4</accession>
<dbReference type="eggNOG" id="COG1881">
    <property type="taxonomic scope" value="Bacteria"/>
</dbReference>
<dbReference type="Pfam" id="PF07833">
    <property type="entry name" value="Cu_amine_oxidN1"/>
    <property type="match status" value="1"/>
</dbReference>
<dbReference type="Pfam" id="PF01161">
    <property type="entry name" value="PBP"/>
    <property type="match status" value="1"/>
</dbReference>
<protein>
    <recommendedName>
        <fullName evidence="1">Copper amine oxidase-like N-terminal domain-containing protein</fullName>
    </recommendedName>
</protein>
<evidence type="ECO:0000259" key="1">
    <source>
        <dbReference type="Pfam" id="PF07833"/>
    </source>
</evidence>
<dbReference type="Gene3D" id="3.90.280.10">
    <property type="entry name" value="PEBP-like"/>
    <property type="match status" value="1"/>
</dbReference>
<feature type="domain" description="Copper amine oxidase-like N-terminal" evidence="1">
    <location>
        <begin position="30"/>
        <end position="124"/>
    </location>
</feature>
<comment type="caution">
    <text evidence="2">The sequence shown here is derived from an EMBL/GenBank/DDBJ whole genome shotgun (WGS) entry which is preliminary data.</text>
</comment>
<dbReference type="EMBL" id="AZCN01000051">
    <property type="protein sequence ID" value="KRK15331.1"/>
    <property type="molecule type" value="Genomic_DNA"/>
</dbReference>
<dbReference type="InterPro" id="IPR036610">
    <property type="entry name" value="PEBP-like_sf"/>
</dbReference>
<dbReference type="Proteomes" id="UP000051181">
    <property type="component" value="Unassembled WGS sequence"/>
</dbReference>
<name>A0A0R1F4W4_9LACO</name>
<sequence>MTNMAEAIEARLRSYYQWNLPVKIVIDDLEISATGIMSNSQIYVPLKTLFKEIKQPIQMQGFNVNGTYKGNLFDFTIGTQTLRLNGVTYHLDAAPFGTNQEIYVTTFFVAVVTQHIYEWFDENRLLVFEGLENETFQIAAREFAPFSVLPKQFMAKDIGGQAQLPTLEWDGIPAGTKSMALFFTDEHPLNAGYSYWTVMPLVPDIKRIAADAPQQQKTMHRFRGVAPVQNTGYHEYLFRIFALDTERPIFTGQLNTAEEARNAFDKHLLDMAVYPVFAKL</sequence>
<evidence type="ECO:0000313" key="3">
    <source>
        <dbReference type="Proteomes" id="UP000051181"/>
    </source>
</evidence>
<reference evidence="2 3" key="1">
    <citation type="journal article" date="2015" name="Genome Announc.">
        <title>Expanding the biotechnology potential of lactobacilli through comparative genomics of 213 strains and associated genera.</title>
        <authorList>
            <person name="Sun Z."/>
            <person name="Harris H.M."/>
            <person name="McCann A."/>
            <person name="Guo C."/>
            <person name="Argimon S."/>
            <person name="Zhang W."/>
            <person name="Yang X."/>
            <person name="Jeffery I.B."/>
            <person name="Cooney J.C."/>
            <person name="Kagawa T.F."/>
            <person name="Liu W."/>
            <person name="Song Y."/>
            <person name="Salvetti E."/>
            <person name="Wrobel A."/>
            <person name="Rasinkangas P."/>
            <person name="Parkhill J."/>
            <person name="Rea M.C."/>
            <person name="O'Sullivan O."/>
            <person name="Ritari J."/>
            <person name="Douillard F.P."/>
            <person name="Paul Ross R."/>
            <person name="Yang R."/>
            <person name="Briner A.E."/>
            <person name="Felis G.E."/>
            <person name="de Vos W.M."/>
            <person name="Barrangou R."/>
            <person name="Klaenhammer T.R."/>
            <person name="Caufield P.W."/>
            <person name="Cui Y."/>
            <person name="Zhang H."/>
            <person name="O'Toole P.W."/>
        </authorList>
    </citation>
    <scope>NUCLEOTIDE SEQUENCE [LARGE SCALE GENOMIC DNA]</scope>
    <source>
        <strain evidence="2 3">DSM 20001</strain>
    </source>
</reference>
<dbReference type="InterPro" id="IPR012854">
    <property type="entry name" value="Cu_amine_oxidase-like_N"/>
</dbReference>
<proteinExistence type="predicted"/>
<dbReference type="PATRIC" id="fig|913848.6.peg.1855"/>
<evidence type="ECO:0000313" key="2">
    <source>
        <dbReference type="EMBL" id="KRK15331.1"/>
    </source>
</evidence>
<dbReference type="InterPro" id="IPR036582">
    <property type="entry name" value="Mao_N_sf"/>
</dbReference>
<gene>
    <name evidence="2" type="ORF">FD22_GL001812</name>
</gene>
<dbReference type="InterPro" id="IPR008914">
    <property type="entry name" value="PEBP"/>
</dbReference>
<dbReference type="SUPFAM" id="SSF49777">
    <property type="entry name" value="PEBP-like"/>
    <property type="match status" value="1"/>
</dbReference>
<organism evidence="2 3">
    <name type="scientific">Loigolactobacillus coryniformis subsp. coryniformis KCTC 3167 = DSM 20001</name>
    <dbReference type="NCBI Taxonomy" id="913848"/>
    <lineage>
        <taxon>Bacteria</taxon>
        <taxon>Bacillati</taxon>
        <taxon>Bacillota</taxon>
        <taxon>Bacilli</taxon>
        <taxon>Lactobacillales</taxon>
        <taxon>Lactobacillaceae</taxon>
        <taxon>Loigolactobacillus</taxon>
    </lineage>
</organism>
<dbReference type="AlphaFoldDB" id="A0A0R1F4W4"/>
<dbReference type="SUPFAM" id="SSF55383">
    <property type="entry name" value="Copper amine oxidase, domain N"/>
    <property type="match status" value="1"/>
</dbReference>